<feature type="binding site" evidence="10">
    <location>
        <begin position="66"/>
        <end position="68"/>
    </location>
    <ligand>
        <name>ATP</name>
        <dbReference type="ChEBI" id="CHEBI:30616"/>
        <note>ligand shared between two neighboring subunits of the homotrimer</note>
    </ligand>
</feature>
<keyword evidence="11" id="KW-1015">Disulfide bond</keyword>
<dbReference type="Pfam" id="PF00864">
    <property type="entry name" value="P2X_receptor"/>
    <property type="match status" value="2"/>
</dbReference>
<evidence type="ECO:0000256" key="3">
    <source>
        <dbReference type="ARBA" id="ARBA00022448"/>
    </source>
</evidence>
<dbReference type="GO" id="GO:0033198">
    <property type="term" value="P:response to ATP"/>
    <property type="evidence" value="ECO:0007669"/>
    <property type="project" value="InterPro"/>
</dbReference>
<dbReference type="EMBL" id="JH818716">
    <property type="protein sequence ID" value="EKC37348.1"/>
    <property type="molecule type" value="Genomic_DNA"/>
</dbReference>
<dbReference type="InterPro" id="IPR001429">
    <property type="entry name" value="P2X_purnocptor"/>
</dbReference>
<reference evidence="12" key="1">
    <citation type="journal article" date="2012" name="Nature">
        <title>The oyster genome reveals stress adaptation and complexity of shell formation.</title>
        <authorList>
            <person name="Zhang G."/>
            <person name="Fang X."/>
            <person name="Guo X."/>
            <person name="Li L."/>
            <person name="Luo R."/>
            <person name="Xu F."/>
            <person name="Yang P."/>
            <person name="Zhang L."/>
            <person name="Wang X."/>
            <person name="Qi H."/>
            <person name="Xiong Z."/>
            <person name="Que H."/>
            <person name="Xie Y."/>
            <person name="Holland P.W."/>
            <person name="Paps J."/>
            <person name="Zhu Y."/>
            <person name="Wu F."/>
            <person name="Chen Y."/>
            <person name="Wang J."/>
            <person name="Peng C."/>
            <person name="Meng J."/>
            <person name="Yang L."/>
            <person name="Liu J."/>
            <person name="Wen B."/>
            <person name="Zhang N."/>
            <person name="Huang Z."/>
            <person name="Zhu Q."/>
            <person name="Feng Y."/>
            <person name="Mount A."/>
            <person name="Hedgecock D."/>
            <person name="Xu Z."/>
            <person name="Liu Y."/>
            <person name="Domazet-Loso T."/>
            <person name="Du Y."/>
            <person name="Sun X."/>
            <person name="Zhang S."/>
            <person name="Liu B."/>
            <person name="Cheng P."/>
            <person name="Jiang X."/>
            <person name="Li J."/>
            <person name="Fan D."/>
            <person name="Wang W."/>
            <person name="Fu W."/>
            <person name="Wang T."/>
            <person name="Wang B."/>
            <person name="Zhang J."/>
            <person name="Peng Z."/>
            <person name="Li Y."/>
            <person name="Li N."/>
            <person name="Wang J."/>
            <person name="Chen M."/>
            <person name="He Y."/>
            <person name="Tan F."/>
            <person name="Song X."/>
            <person name="Zheng Q."/>
            <person name="Huang R."/>
            <person name="Yang H."/>
            <person name="Du X."/>
            <person name="Chen L."/>
            <person name="Yang M."/>
            <person name="Gaffney P.M."/>
            <person name="Wang S."/>
            <person name="Luo L."/>
            <person name="She Z."/>
            <person name="Ming Y."/>
            <person name="Huang W."/>
            <person name="Zhang S."/>
            <person name="Huang B."/>
            <person name="Zhang Y."/>
            <person name="Qu T."/>
            <person name="Ni P."/>
            <person name="Miao G."/>
            <person name="Wang J."/>
            <person name="Wang Q."/>
            <person name="Steinberg C.E."/>
            <person name="Wang H."/>
            <person name="Li N."/>
            <person name="Qian L."/>
            <person name="Zhang G."/>
            <person name="Li Y."/>
            <person name="Yang H."/>
            <person name="Liu X."/>
            <person name="Wang J."/>
            <person name="Yin Y."/>
            <person name="Wang J."/>
        </authorList>
    </citation>
    <scope>NUCLEOTIDE SEQUENCE [LARGE SCALE GENOMIC DNA]</scope>
    <source>
        <strain evidence="12">05x7-T-G4-1.051#20</strain>
    </source>
</reference>
<dbReference type="PIRSF" id="PIRSF005713">
    <property type="entry name" value="P2X_purinoceptor"/>
    <property type="match status" value="1"/>
</dbReference>
<evidence type="ECO:0000256" key="2">
    <source>
        <dbReference type="ARBA" id="ARBA00009848"/>
    </source>
</evidence>
<evidence type="ECO:0000256" key="7">
    <source>
        <dbReference type="ARBA" id="ARBA00023136"/>
    </source>
</evidence>
<dbReference type="GO" id="GO:0070588">
    <property type="term" value="P:calcium ion transmembrane transport"/>
    <property type="evidence" value="ECO:0007669"/>
    <property type="project" value="TreeGrafter"/>
</dbReference>
<dbReference type="PRINTS" id="PR01307">
    <property type="entry name" value="P2XRECEPTOR"/>
</dbReference>
<dbReference type="InterPro" id="IPR027309">
    <property type="entry name" value="P2X_extracellular_dom_sf"/>
</dbReference>
<sequence length="428" mass="47852">MNYIRTGISLFFEYDTPRIVHIQSKKVGVINRFIQFCIIGYVIGYAIIFKKGYQDFDNVQSVVTTKVKGIVMVNTTVHPDIQPIWDVADYIVPPQENNAFFVITNLIVTPNQSIGICPEDSTIHGSNCTVDKDCPAGTSLPVGNGVLTGKCDPDVSRCEIHAWCPVENGTTKAPKPAVLEESKKFTVFIKNNIEFPKYSVKRRNLPDNVSNDYLQSCRYDGGANSRCPIFTLQSIVEGANNDPADKYCPIFVLKDIVSGTGSRYDELFGQGGVIQIRIKWNCNLDLSVDKCLPEYSFRRLDSSTYKISKGYNFRYSRNFKDANGTEFRTLYKAYGIKFVISVSGQARKFAPVPFFTNVGSGLALLSIATIICDIVVLYILKARALYKEKKYLQVVGDDAYKAFPSAGKGRSGKDEENLIRLFVNCMTK</sequence>
<comment type="similarity">
    <text evidence="2">Belongs to the P2X receptor family.</text>
</comment>
<keyword evidence="7" id="KW-0472">Membrane</keyword>
<feature type="binding site" evidence="10">
    <location>
        <position position="186"/>
    </location>
    <ligand>
        <name>ATP</name>
        <dbReference type="ChEBI" id="CHEBI:30616"/>
        <note>ligand shared between two neighboring subunits of the homotrimer</note>
    </ligand>
</feature>
<feature type="disulfide bond" evidence="11">
    <location>
        <begin position="128"/>
        <end position="151"/>
    </location>
</feature>
<keyword evidence="8" id="KW-1071">Ligand-gated ion channel</keyword>
<dbReference type="GO" id="GO:0012505">
    <property type="term" value="C:endomembrane system"/>
    <property type="evidence" value="ECO:0007669"/>
    <property type="project" value="UniProtKB-SubCell"/>
</dbReference>
<dbReference type="HOGENOM" id="CLU_034469_2_0_1"/>
<feature type="disulfide bond" evidence="11">
    <location>
        <begin position="117"/>
        <end position="164"/>
    </location>
</feature>
<dbReference type="InterPro" id="IPR059116">
    <property type="entry name" value="P2X_receptor"/>
</dbReference>
<keyword evidence="4" id="KW-0812">Transmembrane</keyword>
<proteinExistence type="inferred from homology"/>
<dbReference type="Gene3D" id="2.60.490.10">
    <property type="entry name" value="atp-gated p2x4 ion channel domain"/>
    <property type="match status" value="2"/>
</dbReference>
<gene>
    <name evidence="12" type="ORF">CGI_10023247</name>
</gene>
<keyword evidence="10" id="KW-0547">Nucleotide-binding</keyword>
<comment type="subcellular location">
    <subcellularLocation>
        <location evidence="1">Endomembrane system</location>
    </subcellularLocation>
</comment>
<dbReference type="InParanoid" id="K1QUL6"/>
<keyword evidence="3" id="KW-0813">Transport</keyword>
<dbReference type="GO" id="GO:0005886">
    <property type="term" value="C:plasma membrane"/>
    <property type="evidence" value="ECO:0007669"/>
    <property type="project" value="InterPro"/>
</dbReference>
<evidence type="ECO:0000256" key="1">
    <source>
        <dbReference type="ARBA" id="ARBA00004308"/>
    </source>
</evidence>
<feature type="binding site" evidence="10">
    <location>
        <position position="332"/>
    </location>
    <ligand>
        <name>ATP</name>
        <dbReference type="ChEBI" id="CHEBI:30616"/>
        <note>ligand shared between two neighboring subunits of the homotrimer</note>
    </ligand>
</feature>
<feature type="disulfide bond" evidence="11">
    <location>
        <begin position="134"/>
        <end position="158"/>
    </location>
</feature>
<protein>
    <submittedName>
        <fullName evidence="12">p2X purinoceptor 4</fullName>
    </submittedName>
</protein>
<dbReference type="PANTHER" id="PTHR10125:SF31">
    <property type="entry name" value="P2X RECEPTOR E"/>
    <property type="match status" value="1"/>
</dbReference>
<name>K1QUL6_MAGGI</name>
<accession>K1QUL6</accession>
<dbReference type="PANTHER" id="PTHR10125">
    <property type="entry name" value="P2X PURINOCEPTOR"/>
    <property type="match status" value="1"/>
</dbReference>
<dbReference type="GO" id="GO:0005524">
    <property type="term" value="F:ATP binding"/>
    <property type="evidence" value="ECO:0007669"/>
    <property type="project" value="UniProtKB-KW"/>
</dbReference>
<evidence type="ECO:0000256" key="8">
    <source>
        <dbReference type="ARBA" id="ARBA00023286"/>
    </source>
</evidence>
<feature type="binding site" evidence="10">
    <location>
        <begin position="312"/>
        <end position="314"/>
    </location>
    <ligand>
        <name>ATP</name>
        <dbReference type="ChEBI" id="CHEBI:30616"/>
        <note>ligand shared between two neighboring subunits of the homotrimer</note>
    </ligand>
</feature>
<keyword evidence="9" id="KW-0407">Ion channel</keyword>
<dbReference type="GO" id="GO:0001614">
    <property type="term" value="F:purinergic nucleotide receptor activity"/>
    <property type="evidence" value="ECO:0007669"/>
    <property type="project" value="InterPro"/>
</dbReference>
<evidence type="ECO:0000256" key="9">
    <source>
        <dbReference type="ARBA" id="ARBA00023303"/>
    </source>
</evidence>
<keyword evidence="5" id="KW-1133">Transmembrane helix</keyword>
<dbReference type="GO" id="GO:0098794">
    <property type="term" value="C:postsynapse"/>
    <property type="evidence" value="ECO:0007669"/>
    <property type="project" value="GOC"/>
</dbReference>
<organism evidence="12">
    <name type="scientific">Magallana gigas</name>
    <name type="common">Pacific oyster</name>
    <name type="synonym">Crassostrea gigas</name>
    <dbReference type="NCBI Taxonomy" id="29159"/>
    <lineage>
        <taxon>Eukaryota</taxon>
        <taxon>Metazoa</taxon>
        <taxon>Spiralia</taxon>
        <taxon>Lophotrochozoa</taxon>
        <taxon>Mollusca</taxon>
        <taxon>Bivalvia</taxon>
        <taxon>Autobranchia</taxon>
        <taxon>Pteriomorphia</taxon>
        <taxon>Ostreida</taxon>
        <taxon>Ostreoidea</taxon>
        <taxon>Ostreidae</taxon>
        <taxon>Magallana</taxon>
    </lineage>
</organism>
<evidence type="ECO:0000256" key="11">
    <source>
        <dbReference type="PIRSR" id="PIRSR005713-2"/>
    </source>
</evidence>
<dbReference type="GO" id="GO:0004931">
    <property type="term" value="F:extracellularly ATP-gated monoatomic cation channel activity"/>
    <property type="evidence" value="ECO:0007669"/>
    <property type="project" value="InterPro"/>
</dbReference>
<evidence type="ECO:0000256" key="10">
    <source>
        <dbReference type="PIRSR" id="PIRSR005713-1"/>
    </source>
</evidence>
<evidence type="ECO:0000313" key="12">
    <source>
        <dbReference type="EMBL" id="EKC37348.1"/>
    </source>
</evidence>
<feature type="disulfide bond" evidence="11">
    <location>
        <begin position="217"/>
        <end position="248"/>
    </location>
</feature>
<keyword evidence="6" id="KW-0406">Ion transport</keyword>
<evidence type="ECO:0000256" key="6">
    <source>
        <dbReference type="ARBA" id="ARBA00023065"/>
    </source>
</evidence>
<evidence type="ECO:0000256" key="5">
    <source>
        <dbReference type="ARBA" id="ARBA00022989"/>
    </source>
</evidence>
<evidence type="ECO:0000256" key="4">
    <source>
        <dbReference type="ARBA" id="ARBA00022692"/>
    </source>
</evidence>
<dbReference type="AlphaFoldDB" id="K1QUL6"/>
<keyword evidence="10" id="KW-0067">ATP-binding</keyword>
<feature type="disulfide bond" evidence="11">
    <location>
        <begin position="282"/>
        <end position="291"/>
    </location>
</feature>